<gene>
    <name evidence="1" type="ORF">HF909_05830</name>
</gene>
<dbReference type="AlphaFoldDB" id="A0AA92JQY8"/>
<proteinExistence type="predicted"/>
<dbReference type="EMBL" id="CP051169">
    <property type="protein sequence ID" value="QOK95990.1"/>
    <property type="molecule type" value="Genomic_DNA"/>
</dbReference>
<dbReference type="Pfam" id="PF15586">
    <property type="entry name" value="Imm8"/>
    <property type="match status" value="1"/>
</dbReference>
<name>A0AA92JQY8_RALSL</name>
<protein>
    <recommendedName>
        <fullName evidence="3">Immunity protein 8 of polymorphic toxin system</fullName>
    </recommendedName>
</protein>
<organism evidence="1 2">
    <name type="scientific">Ralstonia solanacearum</name>
    <name type="common">Pseudomonas solanacearum</name>
    <dbReference type="NCBI Taxonomy" id="305"/>
    <lineage>
        <taxon>Bacteria</taxon>
        <taxon>Pseudomonadati</taxon>
        <taxon>Pseudomonadota</taxon>
        <taxon>Betaproteobacteria</taxon>
        <taxon>Burkholderiales</taxon>
        <taxon>Burkholderiaceae</taxon>
        <taxon>Ralstonia</taxon>
        <taxon>Ralstonia solanacearum species complex</taxon>
    </lineage>
</organism>
<dbReference type="Proteomes" id="UP000593970">
    <property type="component" value="Chromosome"/>
</dbReference>
<dbReference type="InterPro" id="IPR028964">
    <property type="entry name" value="Imm8"/>
</dbReference>
<evidence type="ECO:0000313" key="1">
    <source>
        <dbReference type="EMBL" id="QOK95990.1"/>
    </source>
</evidence>
<reference evidence="2" key="1">
    <citation type="submission" date="2020-04" db="EMBL/GenBank/DDBJ databases">
        <title>Ralstonia solanacearum UW576, UW763, UW773, and UW774.</title>
        <authorList>
            <person name="Steidl O."/>
            <person name="Truchon A."/>
            <person name="Allen C."/>
        </authorList>
    </citation>
    <scope>NUCLEOTIDE SEQUENCE [LARGE SCALE GENOMIC DNA]</scope>
    <source>
        <strain evidence="2">UW774</strain>
    </source>
</reference>
<sequence>MHAVVKSIASDEANLDGFRPDDVACFSLNVRIRIGVDGAPGADDFELCVCTPEWLRQTIWEPRWGRHMLIVREYDRSVIEKYIHDYVVECAGADWNAIASKLARVFSWEFEDYQG</sequence>
<evidence type="ECO:0008006" key="3">
    <source>
        <dbReference type="Google" id="ProtNLM"/>
    </source>
</evidence>
<evidence type="ECO:0000313" key="2">
    <source>
        <dbReference type="Proteomes" id="UP000593970"/>
    </source>
</evidence>
<accession>A0AA92JQY8</accession>